<dbReference type="Proteomes" id="UP000621266">
    <property type="component" value="Unassembled WGS sequence"/>
</dbReference>
<dbReference type="EMBL" id="WHPN01000376">
    <property type="protein sequence ID" value="KAF4406248.1"/>
    <property type="molecule type" value="Genomic_DNA"/>
</dbReference>
<dbReference type="Pfam" id="PF01471">
    <property type="entry name" value="PG_binding_1"/>
    <property type="match status" value="1"/>
</dbReference>
<evidence type="ECO:0008006" key="6">
    <source>
        <dbReference type="Google" id="ProtNLM"/>
    </source>
</evidence>
<dbReference type="InterPro" id="IPR002477">
    <property type="entry name" value="Peptidoglycan-bd-like"/>
</dbReference>
<reference evidence="4 5" key="1">
    <citation type="submission" date="2019-10" db="EMBL/GenBank/DDBJ databases">
        <title>Streptomyces tenebrisbrunneis sp.nov., an endogenous actinomycete isolated from of Lycium ruthenicum.</title>
        <authorList>
            <person name="Ma L."/>
        </authorList>
    </citation>
    <scope>NUCLEOTIDE SEQUENCE [LARGE SCALE GENOMIC DNA]</scope>
    <source>
        <strain evidence="4 5">TRM 66187</strain>
    </source>
</reference>
<dbReference type="RefSeq" id="WP_156207311.1">
    <property type="nucleotide sequence ID" value="NZ_WHPN01000376.1"/>
</dbReference>
<keyword evidence="5" id="KW-1185">Reference proteome</keyword>
<feature type="domain" description="Peptidoglycan binding-like" evidence="2">
    <location>
        <begin position="80"/>
        <end position="135"/>
    </location>
</feature>
<feature type="chain" id="PRO_5045750991" description="Endonuclease/exonuclease/phosphatase domain-containing protein" evidence="1">
    <location>
        <begin position="37"/>
        <end position="391"/>
    </location>
</feature>
<gene>
    <name evidence="4" type="ORF">GCU69_25980</name>
</gene>
<evidence type="ECO:0000256" key="1">
    <source>
        <dbReference type="SAM" id="SignalP"/>
    </source>
</evidence>
<feature type="domain" description="Endonuclease/exonuclease/phosphatase" evidence="3">
    <location>
        <begin position="146"/>
        <end position="381"/>
    </location>
</feature>
<protein>
    <recommendedName>
        <fullName evidence="6">Endonuclease/exonuclease/phosphatase domain-containing protein</fullName>
    </recommendedName>
</protein>
<dbReference type="InterPro" id="IPR036366">
    <property type="entry name" value="PGBDSf"/>
</dbReference>
<dbReference type="InterPro" id="IPR036691">
    <property type="entry name" value="Endo/exonu/phosph_ase_sf"/>
</dbReference>
<keyword evidence="1" id="KW-0732">Signal</keyword>
<proteinExistence type="predicted"/>
<feature type="signal peptide" evidence="1">
    <location>
        <begin position="1"/>
        <end position="36"/>
    </location>
</feature>
<evidence type="ECO:0000259" key="3">
    <source>
        <dbReference type="Pfam" id="PF03372"/>
    </source>
</evidence>
<evidence type="ECO:0000259" key="2">
    <source>
        <dbReference type="Pfam" id="PF01471"/>
    </source>
</evidence>
<dbReference type="Gene3D" id="1.10.101.10">
    <property type="entry name" value="PGBD-like superfamily/PGBD"/>
    <property type="match status" value="1"/>
</dbReference>
<evidence type="ECO:0000313" key="4">
    <source>
        <dbReference type="EMBL" id="KAF4406248.1"/>
    </source>
</evidence>
<accession>A0ABQ7FCL9</accession>
<dbReference type="Gene3D" id="3.60.10.10">
    <property type="entry name" value="Endonuclease/exonuclease/phosphatase"/>
    <property type="match status" value="1"/>
</dbReference>
<dbReference type="InterPro" id="IPR005135">
    <property type="entry name" value="Endo/exonuclease/phosphatase"/>
</dbReference>
<dbReference type="SUPFAM" id="SSF56219">
    <property type="entry name" value="DNase I-like"/>
    <property type="match status" value="1"/>
</dbReference>
<evidence type="ECO:0000313" key="5">
    <source>
        <dbReference type="Proteomes" id="UP000621266"/>
    </source>
</evidence>
<dbReference type="SUPFAM" id="SSF47090">
    <property type="entry name" value="PGBD-like"/>
    <property type="match status" value="1"/>
</dbReference>
<name>A0ABQ7FCL9_9ACTN</name>
<comment type="caution">
    <text evidence="4">The sequence shown here is derived from an EMBL/GenBank/DDBJ whole genome shotgun (WGS) entry which is preliminary data.</text>
</comment>
<sequence>MTQRARGRTLRPVPLSAAAVAAAVAAVLLAPVPADAAPLPGSCERSVHHEAGGQGLAGFTAGHSFTWTDVLAEGNAEPDARVREIQCLLRYRHEVAALDIDGWFGPLTRAAVVRFQEQTGLAADGVVGPDTWRVLRTKHWVEGRVMTFNLHMDEHAPADQAQLIADTKPQVVALQEACQSHLSDVWQRLRDLHQPYRVVTGYVRTRDGGDSNCPGQRYGQAMLVAYKGSDVVVDASGSVGYDTADPDYGERRGFQWIGTELHQQPTVLYNTHLTNDADTAGSEARRDQIAQLTAHMNTLTPGGRNLRGSVAAGDFNSVPGTREQEPLAAGGWHDADRGCPAACAPTLGERKFDYVWLRETSYPERPGLRVVPDSTGRWSDHRTAYTDLPRR</sequence>
<dbReference type="InterPro" id="IPR036365">
    <property type="entry name" value="PGBD-like_sf"/>
</dbReference>
<dbReference type="Pfam" id="PF03372">
    <property type="entry name" value="Exo_endo_phos"/>
    <property type="match status" value="1"/>
</dbReference>
<organism evidence="4 5">
    <name type="scientific">Streptomyces lycii</name>
    <dbReference type="NCBI Taxonomy" id="2654337"/>
    <lineage>
        <taxon>Bacteria</taxon>
        <taxon>Bacillati</taxon>
        <taxon>Actinomycetota</taxon>
        <taxon>Actinomycetes</taxon>
        <taxon>Kitasatosporales</taxon>
        <taxon>Streptomycetaceae</taxon>
        <taxon>Streptomyces</taxon>
    </lineage>
</organism>